<dbReference type="PROSITE" id="PS50086">
    <property type="entry name" value="TBC_RABGAP"/>
    <property type="match status" value="1"/>
</dbReference>
<dbReference type="Pfam" id="PF00566">
    <property type="entry name" value="RabGAP-TBC"/>
    <property type="match status" value="1"/>
</dbReference>
<sequence>MCSMQGPELSPRTGPRPLEPGISRHGNNPSRRIKESAIHDACLNTDLGSLKLLAESEGGFLADDLRRKAWPILLGLPAETKSKDVSSSLADVEIEQPPWQELSHHPDEDQVQLDVNRAFIYYPNGLTEADLRKRKSELSDLITEVLRRHPFLCYFQGYHDICQVFLLVLDPPLRAPLVARLSLLRIRDFMLPTLAPTVAQLRLIPDILNAADPSLREHLAGTEPFYALSGTLTMYAHNIEGYRDIARLFDVLLVREPVFSIYLFAQIVLSRREELFDTPADDPSMLHLILSKVPRKLDLESLIAHTIVLFEKHPPETLRSWRHISTSSCLKTARNLETCALESTTGGQAYFQVQLRELRRAERWNELVKQAWMYRRPAKAVGFAILVGLAAVYLRKHPAPAHFLCMTFWRLTGRPGR</sequence>
<accession>A0A2N3N8V1</accession>
<keyword evidence="5" id="KW-1185">Reference proteome</keyword>
<dbReference type="PANTHER" id="PTHR20913:SF7">
    <property type="entry name" value="RE60063P"/>
    <property type="match status" value="1"/>
</dbReference>
<dbReference type="VEuPathDB" id="FungiDB:jhhlp_003471"/>
<evidence type="ECO:0000313" key="4">
    <source>
        <dbReference type="EMBL" id="PKS08860.1"/>
    </source>
</evidence>
<name>A0A2N3N8V1_9PEZI</name>
<dbReference type="AlphaFoldDB" id="A0A2N3N8V1"/>
<dbReference type="Gene3D" id="1.10.8.1310">
    <property type="match status" value="1"/>
</dbReference>
<dbReference type="PANTHER" id="PTHR20913">
    <property type="entry name" value="TBC1 DOMAIN FAMILY MEMBER 20/GTPASE"/>
    <property type="match status" value="1"/>
</dbReference>
<dbReference type="OrthoDB" id="206700at2759"/>
<dbReference type="Gene3D" id="1.10.472.80">
    <property type="entry name" value="Ypt/Rab-GAP domain of gyp1p, domain 3"/>
    <property type="match status" value="1"/>
</dbReference>
<dbReference type="GO" id="GO:0005096">
    <property type="term" value="F:GTPase activator activity"/>
    <property type="evidence" value="ECO:0007669"/>
    <property type="project" value="UniProtKB-KW"/>
</dbReference>
<dbReference type="Proteomes" id="UP000233524">
    <property type="component" value="Unassembled WGS sequence"/>
</dbReference>
<dbReference type="SUPFAM" id="SSF47923">
    <property type="entry name" value="Ypt/Rab-GAP domain of gyp1p"/>
    <property type="match status" value="1"/>
</dbReference>
<dbReference type="InterPro" id="IPR045913">
    <property type="entry name" value="TBC20/Gyp8-like"/>
</dbReference>
<feature type="domain" description="Rab-GAP TBC" evidence="3">
    <location>
        <begin position="60"/>
        <end position="256"/>
    </location>
</feature>
<feature type="region of interest" description="Disordered" evidence="2">
    <location>
        <begin position="1"/>
        <end position="30"/>
    </location>
</feature>
<dbReference type="GO" id="GO:0005789">
    <property type="term" value="C:endoplasmic reticulum membrane"/>
    <property type="evidence" value="ECO:0007669"/>
    <property type="project" value="TreeGrafter"/>
</dbReference>
<dbReference type="FunFam" id="1.10.8.1310:FF:000001">
    <property type="entry name" value="TBC1 domain family, member 20"/>
    <property type="match status" value="1"/>
</dbReference>
<dbReference type="FunFam" id="1.10.472.80:FF:000060">
    <property type="entry name" value="TBC domain protein, putative"/>
    <property type="match status" value="1"/>
</dbReference>
<reference evidence="4 5" key="1">
    <citation type="journal article" date="2017" name="G3 (Bethesda)">
        <title>First Draft Genome Sequence of the Pathogenic Fungus Lomentospora prolificans (Formerly Scedosporium prolificans).</title>
        <authorList>
            <person name="Luo R."/>
            <person name="Zimin A."/>
            <person name="Workman R."/>
            <person name="Fan Y."/>
            <person name="Pertea G."/>
            <person name="Grossman N."/>
            <person name="Wear M.P."/>
            <person name="Jia B."/>
            <person name="Miller H."/>
            <person name="Casadevall A."/>
            <person name="Timp W."/>
            <person name="Zhang S.X."/>
            <person name="Salzberg S.L."/>
        </authorList>
    </citation>
    <scope>NUCLEOTIDE SEQUENCE [LARGE SCALE GENOMIC DNA]</scope>
    <source>
        <strain evidence="4 5">JHH-5317</strain>
    </source>
</reference>
<dbReference type="FunCoup" id="A0A2N3N8V1">
    <property type="interactions" value="72"/>
</dbReference>
<dbReference type="InParanoid" id="A0A2N3N8V1"/>
<dbReference type="SMART" id="SM00164">
    <property type="entry name" value="TBC"/>
    <property type="match status" value="1"/>
</dbReference>
<dbReference type="STRING" id="41688.A0A2N3N8V1"/>
<proteinExistence type="predicted"/>
<keyword evidence="1" id="KW-0343">GTPase activation</keyword>
<comment type="caution">
    <text evidence="4">The sequence shown here is derived from an EMBL/GenBank/DDBJ whole genome shotgun (WGS) entry which is preliminary data.</text>
</comment>
<evidence type="ECO:0000256" key="1">
    <source>
        <dbReference type="ARBA" id="ARBA00022468"/>
    </source>
</evidence>
<evidence type="ECO:0000256" key="2">
    <source>
        <dbReference type="SAM" id="MobiDB-lite"/>
    </source>
</evidence>
<gene>
    <name evidence="4" type="ORF">jhhlp_003471</name>
</gene>
<dbReference type="GO" id="GO:0006888">
    <property type="term" value="P:endoplasmic reticulum to Golgi vesicle-mediated transport"/>
    <property type="evidence" value="ECO:0007669"/>
    <property type="project" value="TreeGrafter"/>
</dbReference>
<protein>
    <recommendedName>
        <fullName evidence="3">Rab-GAP TBC domain-containing protein</fullName>
    </recommendedName>
</protein>
<organism evidence="4 5">
    <name type="scientific">Lomentospora prolificans</name>
    <dbReference type="NCBI Taxonomy" id="41688"/>
    <lineage>
        <taxon>Eukaryota</taxon>
        <taxon>Fungi</taxon>
        <taxon>Dikarya</taxon>
        <taxon>Ascomycota</taxon>
        <taxon>Pezizomycotina</taxon>
        <taxon>Sordariomycetes</taxon>
        <taxon>Hypocreomycetidae</taxon>
        <taxon>Microascales</taxon>
        <taxon>Microascaceae</taxon>
        <taxon>Lomentospora</taxon>
    </lineage>
</organism>
<evidence type="ECO:0000259" key="3">
    <source>
        <dbReference type="PROSITE" id="PS50086"/>
    </source>
</evidence>
<dbReference type="EMBL" id="NLAX01000010">
    <property type="protein sequence ID" value="PKS08860.1"/>
    <property type="molecule type" value="Genomic_DNA"/>
</dbReference>
<dbReference type="InterPro" id="IPR000195">
    <property type="entry name" value="Rab-GAP-TBC_dom"/>
</dbReference>
<dbReference type="InterPro" id="IPR035969">
    <property type="entry name" value="Rab-GAP_TBC_sf"/>
</dbReference>
<evidence type="ECO:0000313" key="5">
    <source>
        <dbReference type="Proteomes" id="UP000233524"/>
    </source>
</evidence>